<evidence type="ECO:0000313" key="3">
    <source>
        <dbReference type="Proteomes" id="UP001165423"/>
    </source>
</evidence>
<accession>A0ABT0A349</accession>
<feature type="transmembrane region" description="Helical" evidence="1">
    <location>
        <begin position="157"/>
        <end position="179"/>
    </location>
</feature>
<keyword evidence="1" id="KW-1133">Transmembrane helix</keyword>
<reference evidence="2 3" key="1">
    <citation type="submission" date="2022-03" db="EMBL/GenBank/DDBJ databases">
        <title>Luteimonas soily sp. nov., a novel bacterium isolated from the soil.</title>
        <authorList>
            <person name="Zhang X."/>
        </authorList>
    </citation>
    <scope>NUCLEOTIDE SEQUENCE [LARGE SCALE GENOMIC DNA]</scope>
    <source>
        <strain evidence="2 3">50</strain>
    </source>
</reference>
<feature type="transmembrane region" description="Helical" evidence="1">
    <location>
        <begin position="6"/>
        <end position="26"/>
    </location>
</feature>
<dbReference type="Proteomes" id="UP001165423">
    <property type="component" value="Unassembled WGS sequence"/>
</dbReference>
<organism evidence="2 3">
    <name type="scientific">Cognatiluteimonas sedimenti</name>
    <dbReference type="NCBI Taxonomy" id="2927791"/>
    <lineage>
        <taxon>Bacteria</taxon>
        <taxon>Pseudomonadati</taxon>
        <taxon>Pseudomonadota</taxon>
        <taxon>Gammaproteobacteria</taxon>
        <taxon>Lysobacterales</taxon>
        <taxon>Lysobacteraceae</taxon>
        <taxon>Cognatiluteimonas</taxon>
    </lineage>
</organism>
<evidence type="ECO:0000313" key="2">
    <source>
        <dbReference type="EMBL" id="MCJ0825417.1"/>
    </source>
</evidence>
<keyword evidence="3" id="KW-1185">Reference proteome</keyword>
<dbReference type="RefSeq" id="WP_243319753.1">
    <property type="nucleotide sequence ID" value="NZ_JALGCL010000001.1"/>
</dbReference>
<comment type="caution">
    <text evidence="2">The sequence shown here is derived from an EMBL/GenBank/DDBJ whole genome shotgun (WGS) entry which is preliminary data.</text>
</comment>
<sequence length="191" mass="20002">MNRPASATAFAPGPLVLGGLIVVAALTRLLPHPPNFSPVEAIALFGGAYFASRRWALAVPLLAMLVSDLALGALVGNDYATYLGGFSFWSVYACIALSTLLGFGLRGKVGGARVLGYSLAGSVLFFVVTNFAAWLGWPAYPQSPAGLGAAYVAGIPFFQWTVLGTLFYAALLFGGFGLLRQRLPALRAQTV</sequence>
<dbReference type="InterPro" id="IPR046487">
    <property type="entry name" value="DUF6580"/>
</dbReference>
<gene>
    <name evidence="2" type="ORF">MQC88_05510</name>
</gene>
<keyword evidence="1" id="KW-0812">Transmembrane</keyword>
<dbReference type="Pfam" id="PF20221">
    <property type="entry name" value="DUF6580"/>
    <property type="match status" value="1"/>
</dbReference>
<keyword evidence="1" id="KW-0472">Membrane</keyword>
<feature type="transmembrane region" description="Helical" evidence="1">
    <location>
        <begin position="82"/>
        <end position="103"/>
    </location>
</feature>
<evidence type="ECO:0008006" key="4">
    <source>
        <dbReference type="Google" id="ProtNLM"/>
    </source>
</evidence>
<feature type="transmembrane region" description="Helical" evidence="1">
    <location>
        <begin position="115"/>
        <end position="137"/>
    </location>
</feature>
<protein>
    <recommendedName>
        <fullName evidence="4">Rod shape-determining protein MreD</fullName>
    </recommendedName>
</protein>
<name>A0ABT0A349_9GAMM</name>
<evidence type="ECO:0000256" key="1">
    <source>
        <dbReference type="SAM" id="Phobius"/>
    </source>
</evidence>
<proteinExistence type="predicted"/>
<dbReference type="EMBL" id="JALGCL010000001">
    <property type="protein sequence ID" value="MCJ0825417.1"/>
    <property type="molecule type" value="Genomic_DNA"/>
</dbReference>